<dbReference type="GO" id="GO:0004803">
    <property type="term" value="F:transposase activity"/>
    <property type="evidence" value="ECO:0007669"/>
    <property type="project" value="InterPro"/>
</dbReference>
<evidence type="ECO:0000313" key="3">
    <source>
        <dbReference type="Proteomes" id="UP000178632"/>
    </source>
</evidence>
<evidence type="ECO:0000313" key="2">
    <source>
        <dbReference type="EMBL" id="OGZ76394.1"/>
    </source>
</evidence>
<dbReference type="InterPro" id="IPR036515">
    <property type="entry name" value="Transposase_17_sf"/>
</dbReference>
<sequence length="238" mass="28032">MPYRKDKFANDEIYHIILRGIDNNLIFKDINDYYRGIFSIYEFNDSASATIQRKREARSRFKKENKDSLIMPDERDKLVEILSFCFMPNHIHLLIKQIKDNGITKFMGKVGTGYAGYFNRKYKRKGYVFQNRFKDIYVKDDNQLRTVFTYIHTNPISLIEPKWKESGIKNPKKVIKFLEDYKWHSYPDFIGIKNFPSVTEREFLSELIGGINGCKESIKNRVSSVEDVSVEDGPPRAL</sequence>
<dbReference type="Pfam" id="PF01797">
    <property type="entry name" value="Y1_Tnp"/>
    <property type="match status" value="1"/>
</dbReference>
<dbReference type="EMBL" id="MHPE01000037">
    <property type="protein sequence ID" value="OGZ76394.1"/>
    <property type="molecule type" value="Genomic_DNA"/>
</dbReference>
<dbReference type="AlphaFoldDB" id="A0A1G2INB5"/>
<dbReference type="GO" id="GO:0006313">
    <property type="term" value="P:DNA transposition"/>
    <property type="evidence" value="ECO:0007669"/>
    <property type="project" value="InterPro"/>
</dbReference>
<evidence type="ECO:0000259" key="1">
    <source>
        <dbReference type="SMART" id="SM01321"/>
    </source>
</evidence>
<name>A0A1G2INB5_9BACT</name>
<comment type="caution">
    <text evidence="2">The sequence shown here is derived from an EMBL/GenBank/DDBJ whole genome shotgun (WGS) entry which is preliminary data.</text>
</comment>
<proteinExistence type="predicted"/>
<dbReference type="InterPro" id="IPR002686">
    <property type="entry name" value="Transposase_17"/>
</dbReference>
<dbReference type="SMART" id="SM01321">
    <property type="entry name" value="Y1_Tnp"/>
    <property type="match status" value="1"/>
</dbReference>
<reference evidence="2 3" key="1">
    <citation type="journal article" date="2016" name="Nat. Commun.">
        <title>Thousands of microbial genomes shed light on interconnected biogeochemical processes in an aquifer system.</title>
        <authorList>
            <person name="Anantharaman K."/>
            <person name="Brown C.T."/>
            <person name="Hug L.A."/>
            <person name="Sharon I."/>
            <person name="Castelle C.J."/>
            <person name="Probst A.J."/>
            <person name="Thomas B.C."/>
            <person name="Singh A."/>
            <person name="Wilkins M.J."/>
            <person name="Karaoz U."/>
            <person name="Brodie E.L."/>
            <person name="Williams K.H."/>
            <person name="Hubbard S.S."/>
            <person name="Banfield J.F."/>
        </authorList>
    </citation>
    <scope>NUCLEOTIDE SEQUENCE [LARGE SCALE GENOMIC DNA]</scope>
</reference>
<gene>
    <name evidence="2" type="ORF">A3G45_00565</name>
</gene>
<protein>
    <recommendedName>
        <fullName evidence="1">Transposase IS200-like domain-containing protein</fullName>
    </recommendedName>
</protein>
<dbReference type="GO" id="GO:0003677">
    <property type="term" value="F:DNA binding"/>
    <property type="evidence" value="ECO:0007669"/>
    <property type="project" value="InterPro"/>
</dbReference>
<dbReference type="Gene3D" id="3.30.70.1290">
    <property type="entry name" value="Transposase IS200-like"/>
    <property type="match status" value="1"/>
</dbReference>
<dbReference type="PANTHER" id="PTHR34322">
    <property type="entry name" value="TRANSPOSASE, Y1_TNP DOMAIN-CONTAINING"/>
    <property type="match status" value="1"/>
</dbReference>
<dbReference type="SUPFAM" id="SSF143422">
    <property type="entry name" value="Transposase IS200-like"/>
    <property type="match status" value="1"/>
</dbReference>
<organism evidence="2 3">
    <name type="scientific">Candidatus Staskawiczbacteria bacterium RIFCSPLOWO2_12_FULL_37_15</name>
    <dbReference type="NCBI Taxonomy" id="1802218"/>
    <lineage>
        <taxon>Bacteria</taxon>
        <taxon>Candidatus Staskawicziibacteriota</taxon>
    </lineage>
</organism>
<dbReference type="PANTHER" id="PTHR34322:SF2">
    <property type="entry name" value="TRANSPOSASE IS200-LIKE DOMAIN-CONTAINING PROTEIN"/>
    <property type="match status" value="1"/>
</dbReference>
<dbReference type="Proteomes" id="UP000178632">
    <property type="component" value="Unassembled WGS sequence"/>
</dbReference>
<feature type="domain" description="Transposase IS200-like" evidence="1">
    <location>
        <begin position="9"/>
        <end position="154"/>
    </location>
</feature>
<accession>A0A1G2INB5</accession>